<gene>
    <name evidence="1" type="ORF">ACFS2C_22190</name>
</gene>
<organism evidence="1 2">
    <name type="scientific">Prauserella oleivorans</name>
    <dbReference type="NCBI Taxonomy" id="1478153"/>
    <lineage>
        <taxon>Bacteria</taxon>
        <taxon>Bacillati</taxon>
        <taxon>Actinomycetota</taxon>
        <taxon>Actinomycetes</taxon>
        <taxon>Pseudonocardiales</taxon>
        <taxon>Pseudonocardiaceae</taxon>
        <taxon>Prauserella</taxon>
    </lineage>
</organism>
<evidence type="ECO:0000313" key="2">
    <source>
        <dbReference type="Proteomes" id="UP001597478"/>
    </source>
</evidence>
<accession>A0ABW5WHT4</accession>
<comment type="caution">
    <text evidence="1">The sequence shown here is derived from an EMBL/GenBank/DDBJ whole genome shotgun (WGS) entry which is preliminary data.</text>
</comment>
<name>A0ABW5WHT4_9PSEU</name>
<protein>
    <submittedName>
        <fullName evidence="1">Uncharacterized protein</fullName>
    </submittedName>
</protein>
<reference evidence="2" key="1">
    <citation type="journal article" date="2019" name="Int. J. Syst. Evol. Microbiol.">
        <title>The Global Catalogue of Microorganisms (GCM) 10K type strain sequencing project: providing services to taxonomists for standard genome sequencing and annotation.</title>
        <authorList>
            <consortium name="The Broad Institute Genomics Platform"/>
            <consortium name="The Broad Institute Genome Sequencing Center for Infectious Disease"/>
            <person name="Wu L."/>
            <person name="Ma J."/>
        </authorList>
    </citation>
    <scope>NUCLEOTIDE SEQUENCE [LARGE SCALE GENOMIC DNA]</scope>
    <source>
        <strain evidence="2">IBRC-M 10906</strain>
    </source>
</reference>
<proteinExistence type="predicted"/>
<dbReference type="EMBL" id="JBHUOF010000041">
    <property type="protein sequence ID" value="MFD2802103.1"/>
    <property type="molecule type" value="Genomic_DNA"/>
</dbReference>
<keyword evidence="2" id="KW-1185">Reference proteome</keyword>
<dbReference type="RefSeq" id="WP_377390331.1">
    <property type="nucleotide sequence ID" value="NZ_JBHSAN010000022.1"/>
</dbReference>
<evidence type="ECO:0000313" key="1">
    <source>
        <dbReference type="EMBL" id="MFD2802103.1"/>
    </source>
</evidence>
<dbReference type="Proteomes" id="UP001597478">
    <property type="component" value="Unassembled WGS sequence"/>
</dbReference>
<sequence>MKSLDIRTAPSVERWRSSASHHLDDPGAQEERLRILEAFCEHVGKSPDELVAFCFLRKKDTGKRFVSVKRRVTVNEWIDTFVAAQGWQGKEAVSKANVVRSFLIHNGVLIQGSVWRG</sequence>